<evidence type="ECO:0000313" key="1">
    <source>
        <dbReference type="EMBL" id="MFL9926517.1"/>
    </source>
</evidence>
<organism evidence="1 2">
    <name type="scientific">Herbaspirillum lusitanum</name>
    <dbReference type="NCBI Taxonomy" id="213312"/>
    <lineage>
        <taxon>Bacteria</taxon>
        <taxon>Pseudomonadati</taxon>
        <taxon>Pseudomonadota</taxon>
        <taxon>Betaproteobacteria</taxon>
        <taxon>Burkholderiales</taxon>
        <taxon>Oxalobacteraceae</taxon>
        <taxon>Herbaspirillum</taxon>
    </lineage>
</organism>
<dbReference type="InterPro" id="IPR043129">
    <property type="entry name" value="ATPase_NBD"/>
</dbReference>
<proteinExistence type="predicted"/>
<dbReference type="Proteomes" id="UP001629246">
    <property type="component" value="Unassembled WGS sequence"/>
</dbReference>
<comment type="caution">
    <text evidence="1">The sequence shown here is derived from an EMBL/GenBank/DDBJ whole genome shotgun (WGS) entry which is preliminary data.</text>
</comment>
<name>A0ABW9AES5_9BURK</name>
<protein>
    <submittedName>
        <fullName evidence="1">Pilus assembly protein PilM</fullName>
    </submittedName>
</protein>
<reference evidence="1 2" key="1">
    <citation type="journal article" date="2024" name="Chem. Sci.">
        <title>Discovery of megapolipeptins by genome mining of a Burkholderiales bacteria collection.</title>
        <authorList>
            <person name="Paulo B.S."/>
            <person name="Recchia M.J.J."/>
            <person name="Lee S."/>
            <person name="Fergusson C.H."/>
            <person name="Romanowski S.B."/>
            <person name="Hernandez A."/>
            <person name="Krull N."/>
            <person name="Liu D.Y."/>
            <person name="Cavanagh H."/>
            <person name="Bos A."/>
            <person name="Gray C.A."/>
            <person name="Murphy B.T."/>
            <person name="Linington R.G."/>
            <person name="Eustaquio A.S."/>
        </authorList>
    </citation>
    <scope>NUCLEOTIDE SEQUENCE [LARGE SCALE GENOMIC DNA]</scope>
    <source>
        <strain evidence="1 2">RL21-008-BIB-A</strain>
    </source>
</reference>
<accession>A0ABW9AES5</accession>
<evidence type="ECO:0000313" key="2">
    <source>
        <dbReference type="Proteomes" id="UP001629246"/>
    </source>
</evidence>
<dbReference type="Gene3D" id="3.30.1490.300">
    <property type="match status" value="1"/>
</dbReference>
<dbReference type="EMBL" id="JAQQFM010000009">
    <property type="protein sequence ID" value="MFL9926517.1"/>
    <property type="molecule type" value="Genomic_DNA"/>
</dbReference>
<sequence>MHKQQFVSAKKTYSSLGMSLLRAVHAELRQGNKLNFAPRSTQQSGHTSIFRRWHSAPARLRASKLYAGLDLNPQALRLVILSPEKNRWRLVHRAVMPIESGLMHEGRILDPEHLIKLAHGLLPAPYAAASSPPRAHRNMAPMPVALALPASQLLTRRLILPAQADEQQRQVQVESEMAQYLAYPVAQAAIDFHVVRNSALAASSPHDQEIIATAAPLDLLQDRVELAEALNMKVMLVTADDQAADDAHPSAHLHIESKRERALLRLSTRRHPNGEITLEIGAKTAEQTIQGLLLQLAPYLAGGEIECILLSGIDPAEDSLAARLEKYSGIRCCIATAGELDPHNHQDTENNAEHPAAYRTAFELARHCAKIS</sequence>
<dbReference type="SUPFAM" id="SSF53067">
    <property type="entry name" value="Actin-like ATPase domain"/>
    <property type="match status" value="1"/>
</dbReference>
<dbReference type="RefSeq" id="WP_408159735.1">
    <property type="nucleotide sequence ID" value="NZ_JAQQFM010000009.1"/>
</dbReference>
<keyword evidence="2" id="KW-1185">Reference proteome</keyword>
<dbReference type="InterPro" id="IPR005883">
    <property type="entry name" value="PilM"/>
</dbReference>
<dbReference type="Gene3D" id="3.30.420.40">
    <property type="match status" value="1"/>
</dbReference>
<gene>
    <name evidence="1" type="primary">pilM</name>
    <name evidence="1" type="ORF">PQR62_19740</name>
</gene>
<dbReference type="Pfam" id="PF11104">
    <property type="entry name" value="PilM_2"/>
    <property type="match status" value="1"/>
</dbReference>